<dbReference type="PANTHER" id="PTHR43481">
    <property type="entry name" value="FRUCTOSE-1-PHOSPHATE PHOSPHATASE"/>
    <property type="match status" value="1"/>
</dbReference>
<dbReference type="SFLD" id="SFLDG01129">
    <property type="entry name" value="C1.5:_HAD__Beta-PGM__Phosphata"/>
    <property type="match status" value="1"/>
</dbReference>
<dbReference type="InterPro" id="IPR006439">
    <property type="entry name" value="HAD-SF_hydro_IA"/>
</dbReference>
<dbReference type="Gene3D" id="3.40.50.1000">
    <property type="entry name" value="HAD superfamily/HAD-like"/>
    <property type="match status" value="1"/>
</dbReference>
<organism evidence="1 2">
    <name type="scientific">Crateriforma conspicua</name>
    <dbReference type="NCBI Taxonomy" id="2527996"/>
    <lineage>
        <taxon>Bacteria</taxon>
        <taxon>Pseudomonadati</taxon>
        <taxon>Planctomycetota</taxon>
        <taxon>Planctomycetia</taxon>
        <taxon>Planctomycetales</taxon>
        <taxon>Planctomycetaceae</taxon>
        <taxon>Crateriforma</taxon>
    </lineage>
</organism>
<dbReference type="CDD" id="cd07505">
    <property type="entry name" value="HAD_BPGM-like"/>
    <property type="match status" value="1"/>
</dbReference>
<dbReference type="Gene3D" id="1.10.150.240">
    <property type="entry name" value="Putative phosphatase, domain 2"/>
    <property type="match status" value="1"/>
</dbReference>
<dbReference type="GO" id="GO:0050308">
    <property type="term" value="F:sugar-phosphatase activity"/>
    <property type="evidence" value="ECO:0007669"/>
    <property type="project" value="TreeGrafter"/>
</dbReference>
<dbReference type="PANTHER" id="PTHR43481:SF4">
    <property type="entry name" value="GLYCEROL-1-PHOSPHATE PHOSPHOHYDROLASE 1-RELATED"/>
    <property type="match status" value="1"/>
</dbReference>
<sequence length="189" mass="20842">MKDYTNQYDALIFDCDGTLTDSMPLHYVAWRDTMARHGIEFAEDRFYGMGGMPSEKIVATLSAEQDVSVDASHVAVTKEAAFVGMIDQLGMKEDIVAIARHHHGRMPMSVASGGTRPVIDRQLKQIGLEGIFDVIVTAEDTQRHKPEPDVFLKAAELLKVDPTRCLVFEDSPLGFAAADAAGMDWVDVR</sequence>
<dbReference type="AlphaFoldDB" id="A0A5C6FU51"/>
<dbReference type="NCBIfam" id="TIGR01509">
    <property type="entry name" value="HAD-SF-IA-v3"/>
    <property type="match status" value="1"/>
</dbReference>
<dbReference type="PRINTS" id="PR00413">
    <property type="entry name" value="HADHALOGNASE"/>
</dbReference>
<accession>A0A5C6FU51</accession>
<dbReference type="EMBL" id="SJPZ01000001">
    <property type="protein sequence ID" value="TWU65000.1"/>
    <property type="molecule type" value="Genomic_DNA"/>
</dbReference>
<keyword evidence="1" id="KW-0378">Hydrolase</keyword>
<comment type="caution">
    <text evidence="1">The sequence shown here is derived from an EMBL/GenBank/DDBJ whole genome shotgun (WGS) entry which is preliminary data.</text>
</comment>
<dbReference type="InterPro" id="IPR023198">
    <property type="entry name" value="PGP-like_dom2"/>
</dbReference>
<proteinExistence type="predicted"/>
<name>A0A5C6FU51_9PLAN</name>
<dbReference type="SFLD" id="SFLDS00003">
    <property type="entry name" value="Haloacid_Dehalogenase"/>
    <property type="match status" value="1"/>
</dbReference>
<dbReference type="Proteomes" id="UP000316476">
    <property type="component" value="Unassembled WGS sequence"/>
</dbReference>
<dbReference type="EC" id="3.1.3.-" evidence="1"/>
<evidence type="ECO:0000313" key="2">
    <source>
        <dbReference type="Proteomes" id="UP000316476"/>
    </source>
</evidence>
<gene>
    <name evidence="1" type="primary">yqaB</name>
    <name evidence="1" type="ORF">V7x_05440</name>
</gene>
<reference evidence="1 2" key="1">
    <citation type="submission" date="2019-02" db="EMBL/GenBank/DDBJ databases">
        <title>Deep-cultivation of Planctomycetes and their phenomic and genomic characterization uncovers novel biology.</title>
        <authorList>
            <person name="Wiegand S."/>
            <person name="Jogler M."/>
            <person name="Boedeker C."/>
            <person name="Pinto D."/>
            <person name="Vollmers J."/>
            <person name="Rivas-Marin E."/>
            <person name="Kohn T."/>
            <person name="Peeters S.H."/>
            <person name="Heuer A."/>
            <person name="Rast P."/>
            <person name="Oberbeckmann S."/>
            <person name="Bunk B."/>
            <person name="Jeske O."/>
            <person name="Meyerdierks A."/>
            <person name="Storesund J.E."/>
            <person name="Kallscheuer N."/>
            <person name="Luecker S."/>
            <person name="Lage O.M."/>
            <person name="Pohl T."/>
            <person name="Merkel B.J."/>
            <person name="Hornburger P."/>
            <person name="Mueller R.-W."/>
            <person name="Bruemmer F."/>
            <person name="Labrenz M."/>
            <person name="Spormann A.M."/>
            <person name="Op Den Camp H."/>
            <person name="Overmann J."/>
            <person name="Amann R."/>
            <person name="Jetten M.S.M."/>
            <person name="Mascher T."/>
            <person name="Medema M.H."/>
            <person name="Devos D.P."/>
            <person name="Kaster A.-K."/>
            <person name="Ovreas L."/>
            <person name="Rohde M."/>
            <person name="Galperin M.Y."/>
            <person name="Jogler C."/>
        </authorList>
    </citation>
    <scope>NUCLEOTIDE SEQUENCE [LARGE SCALE GENOMIC DNA]</scope>
    <source>
        <strain evidence="1 2">V7</strain>
    </source>
</reference>
<dbReference type="InterPro" id="IPR023214">
    <property type="entry name" value="HAD_sf"/>
</dbReference>
<protein>
    <submittedName>
        <fullName evidence="1">Fructose-1-phosphate phosphatase YqaB</fullName>
        <ecNumber evidence="1">3.1.3.-</ecNumber>
    </submittedName>
</protein>
<evidence type="ECO:0000313" key="1">
    <source>
        <dbReference type="EMBL" id="TWU65000.1"/>
    </source>
</evidence>
<dbReference type="SUPFAM" id="SSF56784">
    <property type="entry name" value="HAD-like"/>
    <property type="match status" value="1"/>
</dbReference>
<dbReference type="Pfam" id="PF00702">
    <property type="entry name" value="Hydrolase"/>
    <property type="match status" value="1"/>
</dbReference>
<dbReference type="InterPro" id="IPR051806">
    <property type="entry name" value="HAD-like_SPP"/>
</dbReference>
<dbReference type="InterPro" id="IPR036412">
    <property type="entry name" value="HAD-like_sf"/>
</dbReference>
<dbReference type="RefSeq" id="WP_231604524.1">
    <property type="nucleotide sequence ID" value="NZ_SJPZ01000001.1"/>
</dbReference>